<keyword evidence="3" id="KW-1185">Reference proteome</keyword>
<dbReference type="RefSeq" id="WP_377905964.1">
    <property type="nucleotide sequence ID" value="NZ_JBHRZS010000007.1"/>
</dbReference>
<feature type="chain" id="PRO_5046949335" evidence="1">
    <location>
        <begin position="20"/>
        <end position="137"/>
    </location>
</feature>
<evidence type="ECO:0000313" key="2">
    <source>
        <dbReference type="EMBL" id="MFC3880607.1"/>
    </source>
</evidence>
<dbReference type="InterPro" id="IPR003787">
    <property type="entry name" value="Sulphur_relay_DsrE/F-like"/>
</dbReference>
<evidence type="ECO:0000313" key="3">
    <source>
        <dbReference type="Proteomes" id="UP001595805"/>
    </source>
</evidence>
<dbReference type="Gene3D" id="3.40.1260.10">
    <property type="entry name" value="DsrEFH-like"/>
    <property type="match status" value="1"/>
</dbReference>
<protein>
    <submittedName>
        <fullName evidence="2">DsrE family protein</fullName>
    </submittedName>
</protein>
<dbReference type="Pfam" id="PF02635">
    <property type="entry name" value="DsrE"/>
    <property type="match status" value="1"/>
</dbReference>
<dbReference type="InterPro" id="IPR027396">
    <property type="entry name" value="DsrEFH-like"/>
</dbReference>
<dbReference type="PANTHER" id="PTHR37691:SF1">
    <property type="entry name" value="BLR3518 PROTEIN"/>
    <property type="match status" value="1"/>
</dbReference>
<reference evidence="3" key="1">
    <citation type="journal article" date="2019" name="Int. J. Syst. Evol. Microbiol.">
        <title>The Global Catalogue of Microorganisms (GCM) 10K type strain sequencing project: providing services to taxonomists for standard genome sequencing and annotation.</title>
        <authorList>
            <consortium name="The Broad Institute Genomics Platform"/>
            <consortium name="The Broad Institute Genome Sequencing Center for Infectious Disease"/>
            <person name="Wu L."/>
            <person name="Ma J."/>
        </authorList>
    </citation>
    <scope>NUCLEOTIDE SEQUENCE [LARGE SCALE GENOMIC DNA]</scope>
    <source>
        <strain evidence="3">CCUG 60523</strain>
    </source>
</reference>
<accession>A0ABV8ARJ1</accession>
<proteinExistence type="predicted"/>
<dbReference type="Proteomes" id="UP001595805">
    <property type="component" value="Unassembled WGS sequence"/>
</dbReference>
<feature type="signal peptide" evidence="1">
    <location>
        <begin position="1"/>
        <end position="19"/>
    </location>
</feature>
<dbReference type="EMBL" id="JBHRZS010000007">
    <property type="protein sequence ID" value="MFC3880607.1"/>
    <property type="molecule type" value="Genomic_DNA"/>
</dbReference>
<comment type="caution">
    <text evidence="2">The sequence shown here is derived from an EMBL/GenBank/DDBJ whole genome shotgun (WGS) entry which is preliminary data.</text>
</comment>
<name>A0ABV8ARJ1_9BACT</name>
<organism evidence="2 3">
    <name type="scientific">Algoriphagus namhaensis</name>
    <dbReference type="NCBI Taxonomy" id="915353"/>
    <lineage>
        <taxon>Bacteria</taxon>
        <taxon>Pseudomonadati</taxon>
        <taxon>Bacteroidota</taxon>
        <taxon>Cytophagia</taxon>
        <taxon>Cytophagales</taxon>
        <taxon>Cyclobacteriaceae</taxon>
        <taxon>Algoriphagus</taxon>
    </lineage>
</organism>
<sequence length="137" mass="15344">MKKLIFLLLGFLMVTICIAQTQPVKIVFDVTSGESGVHQSAMRHISTMSTQYPDSEFEMVIYSSALDMVLKEKSSVSKDLEALVKKDNVTFKVCQMSLDRYKLTSSSLIPGVESVPDGILEIVMKQQQGWAYIKESK</sequence>
<keyword evidence="1" id="KW-0732">Signal</keyword>
<dbReference type="SUPFAM" id="SSF75169">
    <property type="entry name" value="DsrEFH-like"/>
    <property type="match status" value="1"/>
</dbReference>
<gene>
    <name evidence="2" type="ORF">ACFOSV_10485</name>
</gene>
<evidence type="ECO:0000256" key="1">
    <source>
        <dbReference type="SAM" id="SignalP"/>
    </source>
</evidence>
<dbReference type="PANTHER" id="PTHR37691">
    <property type="entry name" value="BLR3518 PROTEIN"/>
    <property type="match status" value="1"/>
</dbReference>